<comment type="caution">
    <text evidence="2">The sequence shown here is derived from an EMBL/GenBank/DDBJ whole genome shotgun (WGS) entry which is preliminary data.</text>
</comment>
<sequence length="251" mass="27963">MKNRSLIILMLALGWSILISACDVAPSSSEHQNQSLVLPTFESAQQLAESPWQNYFNKVYGNSPTSASQFPIDLNDWWIFYKDDLAGIKTIPCEDFGGNHCPIPKTQEGQAICSLSGGDHDLPNAVYIYHAPPYSPLRESKWVEFTHTADAEAKNNEKVGSWMYYMPGSGNYFHLGKTKAFSDHPEAVKHFLNKNCNDLECAQYFTDLFKAAASKGYDSIQFLKHHDMTCAQNIAIEIVDVAGSGMYACGE</sequence>
<keyword evidence="1" id="KW-0732">Signal</keyword>
<evidence type="ECO:0000256" key="1">
    <source>
        <dbReference type="SAM" id="SignalP"/>
    </source>
</evidence>
<gene>
    <name evidence="2" type="ORF">F6J89_11840</name>
</gene>
<feature type="signal peptide" evidence="1">
    <location>
        <begin position="1"/>
        <end position="21"/>
    </location>
</feature>
<dbReference type="EMBL" id="JAAHFQ010000195">
    <property type="protein sequence ID" value="NER28296.1"/>
    <property type="molecule type" value="Genomic_DNA"/>
</dbReference>
<organism evidence="2">
    <name type="scientific">Symploca sp. SIO1C4</name>
    <dbReference type="NCBI Taxonomy" id="2607765"/>
    <lineage>
        <taxon>Bacteria</taxon>
        <taxon>Bacillati</taxon>
        <taxon>Cyanobacteriota</taxon>
        <taxon>Cyanophyceae</taxon>
        <taxon>Coleofasciculales</taxon>
        <taxon>Coleofasciculaceae</taxon>
        <taxon>Symploca</taxon>
    </lineage>
</organism>
<evidence type="ECO:0000313" key="2">
    <source>
        <dbReference type="EMBL" id="NER28296.1"/>
    </source>
</evidence>
<proteinExistence type="predicted"/>
<dbReference type="AlphaFoldDB" id="A0A6B3N3M4"/>
<dbReference type="PROSITE" id="PS51257">
    <property type="entry name" value="PROKAR_LIPOPROTEIN"/>
    <property type="match status" value="1"/>
</dbReference>
<protein>
    <submittedName>
        <fullName evidence="2">Uncharacterized protein</fullName>
    </submittedName>
</protein>
<feature type="chain" id="PRO_5025453162" evidence="1">
    <location>
        <begin position="22"/>
        <end position="251"/>
    </location>
</feature>
<accession>A0A6B3N3M4</accession>
<feature type="non-terminal residue" evidence="2">
    <location>
        <position position="251"/>
    </location>
</feature>
<name>A0A6B3N3M4_9CYAN</name>
<reference evidence="2" key="1">
    <citation type="submission" date="2019-11" db="EMBL/GenBank/DDBJ databases">
        <title>Genomic insights into an expanded diversity of filamentous marine cyanobacteria reveals the extraordinary biosynthetic potential of Moorea and Okeania.</title>
        <authorList>
            <person name="Ferreira Leao T."/>
            <person name="Wang M."/>
            <person name="Moss N."/>
            <person name="Da Silva R."/>
            <person name="Sanders J."/>
            <person name="Nurk S."/>
            <person name="Gurevich A."/>
            <person name="Humphrey G."/>
            <person name="Reher R."/>
            <person name="Zhu Q."/>
            <person name="Belda-Ferre P."/>
            <person name="Glukhov E."/>
            <person name="Rex R."/>
            <person name="Dorrestein P.C."/>
            <person name="Knight R."/>
            <person name="Pevzner P."/>
            <person name="Gerwick W.H."/>
            <person name="Gerwick L."/>
        </authorList>
    </citation>
    <scope>NUCLEOTIDE SEQUENCE</scope>
    <source>
        <strain evidence="2">SIO1C4</strain>
    </source>
</reference>